<reference evidence="1" key="1">
    <citation type="submission" date="2023-08" db="EMBL/GenBank/DDBJ databases">
        <authorList>
            <person name="Chen Y."/>
            <person name="Shah S."/>
            <person name="Dougan E. K."/>
            <person name="Thang M."/>
            <person name="Chan C."/>
        </authorList>
    </citation>
    <scope>NUCLEOTIDE SEQUENCE</scope>
</reference>
<dbReference type="InterPro" id="IPR011042">
    <property type="entry name" value="6-blade_b-propeller_TolB-like"/>
</dbReference>
<dbReference type="Gene3D" id="2.120.10.30">
    <property type="entry name" value="TolB, C-terminal domain"/>
    <property type="match status" value="1"/>
</dbReference>
<dbReference type="EMBL" id="CAUJNA010003735">
    <property type="protein sequence ID" value="CAJ1408820.1"/>
    <property type="molecule type" value="Genomic_DNA"/>
</dbReference>
<dbReference type="AlphaFoldDB" id="A0AA36JM90"/>
<dbReference type="Proteomes" id="UP001178507">
    <property type="component" value="Unassembled WGS sequence"/>
</dbReference>
<accession>A0AA36JM90</accession>
<sequence>MLWALGFLAAADGSPWQTVAGTGRSGFGGASYHSLVQTFGVETRLSSPWGLALGGGRLYIADSLNHVVRSLDLDTGLMERPLPAQGSLASARPAQFSPS</sequence>
<evidence type="ECO:0008006" key="3">
    <source>
        <dbReference type="Google" id="ProtNLM"/>
    </source>
</evidence>
<dbReference type="SUPFAM" id="SSF63825">
    <property type="entry name" value="YWTD domain"/>
    <property type="match status" value="1"/>
</dbReference>
<gene>
    <name evidence="1" type="ORF">EVOR1521_LOCUS30072</name>
</gene>
<proteinExistence type="predicted"/>
<evidence type="ECO:0000313" key="1">
    <source>
        <dbReference type="EMBL" id="CAJ1408820.1"/>
    </source>
</evidence>
<protein>
    <recommendedName>
        <fullName evidence="3">NHL repeat containing protein</fullName>
    </recommendedName>
</protein>
<organism evidence="1 2">
    <name type="scientific">Effrenium voratum</name>
    <dbReference type="NCBI Taxonomy" id="2562239"/>
    <lineage>
        <taxon>Eukaryota</taxon>
        <taxon>Sar</taxon>
        <taxon>Alveolata</taxon>
        <taxon>Dinophyceae</taxon>
        <taxon>Suessiales</taxon>
        <taxon>Symbiodiniaceae</taxon>
        <taxon>Effrenium</taxon>
    </lineage>
</organism>
<keyword evidence="2" id="KW-1185">Reference proteome</keyword>
<name>A0AA36JM90_9DINO</name>
<evidence type="ECO:0000313" key="2">
    <source>
        <dbReference type="Proteomes" id="UP001178507"/>
    </source>
</evidence>
<comment type="caution">
    <text evidence="1">The sequence shown here is derived from an EMBL/GenBank/DDBJ whole genome shotgun (WGS) entry which is preliminary data.</text>
</comment>